<dbReference type="EMBL" id="JAPFRF010000006">
    <property type="protein sequence ID" value="KAJ7329856.1"/>
    <property type="molecule type" value="Genomic_DNA"/>
</dbReference>
<dbReference type="Proteomes" id="UP001142489">
    <property type="component" value="Unassembled WGS sequence"/>
</dbReference>
<dbReference type="SUPFAM" id="SSF46689">
    <property type="entry name" value="Homeodomain-like"/>
    <property type="match status" value="1"/>
</dbReference>
<reference evidence="2" key="1">
    <citation type="journal article" date="2023" name="DNA Res.">
        <title>Chromosome-level genome assembly of Phrynocephalus forsythii using third-generation DNA sequencing and Hi-C analysis.</title>
        <authorList>
            <person name="Qi Y."/>
            <person name="Zhao W."/>
            <person name="Zhao Y."/>
            <person name="Niu C."/>
            <person name="Cao S."/>
            <person name="Zhang Y."/>
        </authorList>
    </citation>
    <scope>NUCLEOTIDE SEQUENCE</scope>
    <source>
        <tissue evidence="2">Muscle</tissue>
    </source>
</reference>
<name>A0A9Q1B1Z8_9SAUR</name>
<dbReference type="GO" id="GO:0003677">
    <property type="term" value="F:DNA binding"/>
    <property type="evidence" value="ECO:0007669"/>
    <property type="project" value="InterPro"/>
</dbReference>
<accession>A0A9Q1B1Z8</accession>
<dbReference type="InterPro" id="IPR007889">
    <property type="entry name" value="HTH_Psq"/>
</dbReference>
<sequence>MESDCDVIAPKKAAEAGKQKREVICLEVKKKIICKHEEGMHVTYLAREYGRNASTIAIILKDKEKIMDCETAKGVVIISKNWPAIMVDVKKLLLLWIHEKERAGDTMTETVICAKAKADLTT</sequence>
<dbReference type="Gene3D" id="1.10.10.60">
    <property type="entry name" value="Homeodomain-like"/>
    <property type="match status" value="1"/>
</dbReference>
<evidence type="ECO:0000259" key="1">
    <source>
        <dbReference type="Pfam" id="PF04218"/>
    </source>
</evidence>
<keyword evidence="3" id="KW-1185">Reference proteome</keyword>
<dbReference type="InterPro" id="IPR009057">
    <property type="entry name" value="Homeodomain-like_sf"/>
</dbReference>
<dbReference type="AlphaFoldDB" id="A0A9Q1B1Z8"/>
<organism evidence="2 3">
    <name type="scientific">Phrynocephalus forsythii</name>
    <dbReference type="NCBI Taxonomy" id="171643"/>
    <lineage>
        <taxon>Eukaryota</taxon>
        <taxon>Metazoa</taxon>
        <taxon>Chordata</taxon>
        <taxon>Craniata</taxon>
        <taxon>Vertebrata</taxon>
        <taxon>Euteleostomi</taxon>
        <taxon>Lepidosauria</taxon>
        <taxon>Squamata</taxon>
        <taxon>Bifurcata</taxon>
        <taxon>Unidentata</taxon>
        <taxon>Episquamata</taxon>
        <taxon>Toxicofera</taxon>
        <taxon>Iguania</taxon>
        <taxon>Acrodonta</taxon>
        <taxon>Agamidae</taxon>
        <taxon>Agaminae</taxon>
        <taxon>Phrynocephalus</taxon>
    </lineage>
</organism>
<feature type="domain" description="HTH psq-type" evidence="1">
    <location>
        <begin position="18"/>
        <end position="67"/>
    </location>
</feature>
<protein>
    <recommendedName>
        <fullName evidence="1">HTH psq-type domain-containing protein</fullName>
    </recommendedName>
</protein>
<comment type="caution">
    <text evidence="2">The sequence shown here is derived from an EMBL/GenBank/DDBJ whole genome shotgun (WGS) entry which is preliminary data.</text>
</comment>
<dbReference type="Pfam" id="PF04218">
    <property type="entry name" value="CENP-B_N"/>
    <property type="match status" value="1"/>
</dbReference>
<evidence type="ECO:0000313" key="3">
    <source>
        <dbReference type="Proteomes" id="UP001142489"/>
    </source>
</evidence>
<gene>
    <name evidence="2" type="ORF">JRQ81_016030</name>
</gene>
<dbReference type="OrthoDB" id="6426315at2759"/>
<evidence type="ECO:0000313" key="2">
    <source>
        <dbReference type="EMBL" id="KAJ7329856.1"/>
    </source>
</evidence>
<proteinExistence type="predicted"/>